<evidence type="ECO:0000313" key="11">
    <source>
        <dbReference type="Proteomes" id="UP000091926"/>
    </source>
</evidence>
<dbReference type="PANTHER" id="PTHR10578">
    <property type="entry name" value="S -2-HYDROXY-ACID OXIDASE-RELATED"/>
    <property type="match status" value="1"/>
</dbReference>
<feature type="binding site" evidence="7">
    <location>
        <position position="282"/>
    </location>
    <ligand>
        <name>FMN</name>
        <dbReference type="ChEBI" id="CHEBI:58210"/>
    </ligand>
</feature>
<dbReference type="Proteomes" id="UP000091926">
    <property type="component" value="Chromosome"/>
</dbReference>
<dbReference type="SUPFAM" id="SSF51395">
    <property type="entry name" value="FMN-linked oxidoreductases"/>
    <property type="match status" value="1"/>
</dbReference>
<keyword evidence="4" id="KW-0560">Oxidoreductase</keyword>
<evidence type="ECO:0000256" key="2">
    <source>
        <dbReference type="ARBA" id="ARBA00022630"/>
    </source>
</evidence>
<dbReference type="InterPro" id="IPR000262">
    <property type="entry name" value="FMN-dep_DH"/>
</dbReference>
<organism evidence="10 11">
    <name type="scientific">Bordetella flabilis</name>
    <dbReference type="NCBI Taxonomy" id="463014"/>
    <lineage>
        <taxon>Bacteria</taxon>
        <taxon>Pseudomonadati</taxon>
        <taxon>Pseudomonadota</taxon>
        <taxon>Betaproteobacteria</taxon>
        <taxon>Burkholderiales</taxon>
        <taxon>Alcaligenaceae</taxon>
        <taxon>Bordetella</taxon>
    </lineage>
</organism>
<reference evidence="10 11" key="1">
    <citation type="submission" date="2016-06" db="EMBL/GenBank/DDBJ databases">
        <title>Complete genome sequences of Bordetella bronchialis and Bordetella flabilis.</title>
        <authorList>
            <person name="LiPuma J.J."/>
            <person name="Spilker T."/>
        </authorList>
    </citation>
    <scope>NUCLEOTIDE SEQUENCE [LARGE SCALE GENOMIC DNA]</scope>
    <source>
        <strain evidence="10 11">AU10664</strain>
    </source>
</reference>
<evidence type="ECO:0000256" key="7">
    <source>
        <dbReference type="PIRSR" id="PIRSR000138-2"/>
    </source>
</evidence>
<dbReference type="PANTHER" id="PTHR10578:SF107">
    <property type="entry name" value="2-HYDROXYACID OXIDASE 1"/>
    <property type="match status" value="1"/>
</dbReference>
<feature type="binding site" evidence="7">
    <location>
        <position position="306"/>
    </location>
    <ligand>
        <name>glyoxylate</name>
        <dbReference type="ChEBI" id="CHEBI:36655"/>
    </ligand>
</feature>
<feature type="domain" description="FMN hydroxy acid dehydrogenase" evidence="9">
    <location>
        <begin position="27"/>
        <end position="410"/>
    </location>
</feature>
<gene>
    <name evidence="10" type="ORF">BAU07_01160</name>
</gene>
<evidence type="ECO:0000259" key="9">
    <source>
        <dbReference type="PROSITE" id="PS51349"/>
    </source>
</evidence>
<dbReference type="Pfam" id="PF01070">
    <property type="entry name" value="FMN_dh"/>
    <property type="match status" value="1"/>
</dbReference>
<evidence type="ECO:0000256" key="6">
    <source>
        <dbReference type="PIRSR" id="PIRSR000138-1"/>
    </source>
</evidence>
<dbReference type="OrthoDB" id="8717062at2"/>
<keyword evidence="3 7" id="KW-0288">FMN</keyword>
<dbReference type="PIRSF" id="PIRSF000138">
    <property type="entry name" value="Al-hdrx_acd_dh"/>
    <property type="match status" value="1"/>
</dbReference>
<dbReference type="InterPro" id="IPR012133">
    <property type="entry name" value="Alpha-hydoxy_acid_DH_FMN"/>
</dbReference>
<feature type="binding site" evidence="7">
    <location>
        <position position="309"/>
    </location>
    <ligand>
        <name>glyoxylate</name>
        <dbReference type="ChEBI" id="CHEBI:36655"/>
    </ligand>
</feature>
<comment type="similarity">
    <text evidence="5">Belongs to the FMN-dependent alpha-hydroxy acid dehydrogenase family.</text>
</comment>
<evidence type="ECO:0000256" key="1">
    <source>
        <dbReference type="ARBA" id="ARBA00001917"/>
    </source>
</evidence>
<dbReference type="InterPro" id="IPR037396">
    <property type="entry name" value="FMN_HAD"/>
</dbReference>
<dbReference type="Gene3D" id="3.20.20.70">
    <property type="entry name" value="Aldolase class I"/>
    <property type="match status" value="1"/>
</dbReference>
<protein>
    <submittedName>
        <fullName evidence="10">Alpha-hydroxy-acid oxidizing enzyme</fullName>
    </submittedName>
</protein>
<dbReference type="KEGG" id="bfz:BAU07_01160"/>
<feature type="binding site" evidence="7">
    <location>
        <position position="157"/>
    </location>
    <ligand>
        <name>glyoxylate</name>
        <dbReference type="ChEBI" id="CHEBI:36655"/>
    </ligand>
</feature>
<comment type="cofactor">
    <cofactor evidence="1">
        <name>FMN</name>
        <dbReference type="ChEBI" id="CHEBI:58210"/>
    </cofactor>
</comment>
<feature type="region of interest" description="Disordered" evidence="8">
    <location>
        <begin position="1"/>
        <end position="21"/>
    </location>
</feature>
<feature type="binding site" evidence="7">
    <location>
        <begin position="106"/>
        <end position="108"/>
    </location>
    <ligand>
        <name>FMN</name>
        <dbReference type="ChEBI" id="CHEBI:58210"/>
    </ligand>
</feature>
<accession>A0A193G8C6</accession>
<proteinExistence type="inferred from homology"/>
<evidence type="ECO:0000256" key="5">
    <source>
        <dbReference type="ARBA" id="ARBA00024042"/>
    </source>
</evidence>
<sequence>MTSADRPSLPEAPRAAVPAATQRTLPRRLRRVLNLDDFETLARRHLPRPVFGYMAGVAESGCAFHDNRAAFGDYAFLPQVMVDVSRRSTATRLFGQEYAAPFGFAPLGLTALSTYRGDIVMAQAAARAGLPMVMSGSSLIRLEEVAAVHPGAWFQAYLPGDRAGIVALIERVARTAFETLVVTVDTPVPPNTETTVRSGFSAPLRPSAGLLWQGLTHPRWTCGAFLRTLLRHGMPHFENNYATRGAPILSPSVLRDFSERGHLHWDDLRNIRRLWRGRLVVKGILRADDARTARDAGADGIIVSNHGGRQLDGAIAPLRALPAIVQACPDIPVMLDGGVRRGTDILKALALGARMVFIGRPFGYAAAVGGMAGLGHAVNLLTREISRDMAMLGVTDVTQLDAARHLAPRHASVAPGG</sequence>
<dbReference type="InterPro" id="IPR013785">
    <property type="entry name" value="Aldolase_TIM"/>
</dbReference>
<dbReference type="GO" id="GO:0016491">
    <property type="term" value="F:oxidoreductase activity"/>
    <property type="evidence" value="ECO:0007669"/>
    <property type="project" value="UniProtKB-KW"/>
</dbReference>
<name>A0A193G8C6_9BORD</name>
<feature type="binding site" evidence="7">
    <location>
        <position position="53"/>
    </location>
    <ligand>
        <name>glyoxylate</name>
        <dbReference type="ChEBI" id="CHEBI:36655"/>
    </ligand>
</feature>
<dbReference type="RefSeq" id="WP_066652921.1">
    <property type="nucleotide sequence ID" value="NZ_CBCSCL010000002.1"/>
</dbReference>
<dbReference type="AlphaFoldDB" id="A0A193G8C6"/>
<keyword evidence="11" id="KW-1185">Reference proteome</keyword>
<evidence type="ECO:0000313" key="10">
    <source>
        <dbReference type="EMBL" id="ANN75918.1"/>
    </source>
</evidence>
<feature type="binding site" evidence="7">
    <location>
        <begin position="359"/>
        <end position="360"/>
    </location>
    <ligand>
        <name>FMN</name>
        <dbReference type="ChEBI" id="CHEBI:58210"/>
    </ligand>
</feature>
<feature type="binding site" evidence="7">
    <location>
        <position position="155"/>
    </location>
    <ligand>
        <name>FMN</name>
        <dbReference type="ChEBI" id="CHEBI:58210"/>
    </ligand>
</feature>
<dbReference type="CDD" id="cd02809">
    <property type="entry name" value="alpha_hydroxyacid_oxid_FMN"/>
    <property type="match status" value="1"/>
</dbReference>
<feature type="binding site" evidence="7">
    <location>
        <position position="135"/>
    </location>
    <ligand>
        <name>FMN</name>
        <dbReference type="ChEBI" id="CHEBI:58210"/>
    </ligand>
</feature>
<dbReference type="EMBL" id="CP016172">
    <property type="protein sequence ID" value="ANN75918.1"/>
    <property type="molecule type" value="Genomic_DNA"/>
</dbReference>
<dbReference type="STRING" id="463014.BAU07_01160"/>
<feature type="active site" description="Proton acceptor" evidence="6">
    <location>
        <position position="306"/>
    </location>
</feature>
<evidence type="ECO:0000256" key="3">
    <source>
        <dbReference type="ARBA" id="ARBA00022643"/>
    </source>
</evidence>
<feature type="binding site" evidence="7">
    <location>
        <position position="304"/>
    </location>
    <ligand>
        <name>FMN</name>
        <dbReference type="ChEBI" id="CHEBI:58210"/>
    </ligand>
</feature>
<keyword evidence="2 7" id="KW-0285">Flavoprotein</keyword>
<dbReference type="PROSITE" id="PS00557">
    <property type="entry name" value="FMN_HYDROXY_ACID_DH_1"/>
    <property type="match status" value="1"/>
</dbReference>
<dbReference type="GO" id="GO:0010181">
    <property type="term" value="F:FMN binding"/>
    <property type="evidence" value="ECO:0007669"/>
    <property type="project" value="InterPro"/>
</dbReference>
<feature type="binding site" evidence="7">
    <location>
        <begin position="336"/>
        <end position="340"/>
    </location>
    <ligand>
        <name>FMN</name>
        <dbReference type="ChEBI" id="CHEBI:58210"/>
    </ligand>
</feature>
<feature type="binding site" evidence="7">
    <location>
        <position position="183"/>
    </location>
    <ligand>
        <name>FMN</name>
        <dbReference type="ChEBI" id="CHEBI:58210"/>
    </ligand>
</feature>
<dbReference type="PROSITE" id="PS51349">
    <property type="entry name" value="FMN_HYDROXY_ACID_DH_2"/>
    <property type="match status" value="1"/>
</dbReference>
<evidence type="ECO:0000256" key="4">
    <source>
        <dbReference type="ARBA" id="ARBA00023002"/>
    </source>
</evidence>
<evidence type="ECO:0000256" key="8">
    <source>
        <dbReference type="SAM" id="MobiDB-lite"/>
    </source>
</evidence>
<dbReference type="InterPro" id="IPR008259">
    <property type="entry name" value="FMN_hydac_DH_AS"/>
</dbReference>